<sequence>MTTKILVFGLLLILSSFSESQAQKNPDYICKDCGSFDLAKMTFKEKFLIKGPEQIYGPEKVYTKNE</sequence>
<feature type="chain" id="PRO_5045647117" evidence="1">
    <location>
        <begin position="23"/>
        <end position="66"/>
    </location>
</feature>
<keyword evidence="3" id="KW-1185">Reference proteome</keyword>
<reference evidence="2 3" key="1">
    <citation type="submission" date="2023-11" db="EMBL/GenBank/DDBJ databases">
        <title>First isolation, identification, and characterization of non-pathogenic Epilithonimonas ginsengisoli isolated from diseased farmed rainbow trout (Oncorhynchus mykiss) in Chile.</title>
        <authorList>
            <person name="Miranda C.D."/>
            <person name="Irgang R."/>
            <person name="Concha C."/>
            <person name="Rojas R."/>
            <person name="Avendano R."/>
        </authorList>
    </citation>
    <scope>NUCLEOTIDE SEQUENCE [LARGE SCALE GENOMIC DNA]</scope>
    <source>
        <strain evidence="2 3">FP99</strain>
    </source>
</reference>
<comment type="caution">
    <text evidence="2">The sequence shown here is derived from an EMBL/GenBank/DDBJ whole genome shotgun (WGS) entry which is preliminary data.</text>
</comment>
<accession>A0ABU4JMI4</accession>
<name>A0ABU4JMI4_9FLAO</name>
<keyword evidence="1" id="KW-0732">Signal</keyword>
<dbReference type="EMBL" id="JAMXLT020000048">
    <property type="protein sequence ID" value="MDW8550865.1"/>
    <property type="molecule type" value="Genomic_DNA"/>
</dbReference>
<organism evidence="2 3">
    <name type="scientific">Epilithonimonas ginsengisoli</name>
    <dbReference type="NCBI Taxonomy" id="1245592"/>
    <lineage>
        <taxon>Bacteria</taxon>
        <taxon>Pseudomonadati</taxon>
        <taxon>Bacteroidota</taxon>
        <taxon>Flavobacteriia</taxon>
        <taxon>Flavobacteriales</taxon>
        <taxon>Weeksellaceae</taxon>
        <taxon>Chryseobacterium group</taxon>
        <taxon>Epilithonimonas</taxon>
    </lineage>
</organism>
<evidence type="ECO:0000256" key="1">
    <source>
        <dbReference type="SAM" id="SignalP"/>
    </source>
</evidence>
<dbReference type="Proteomes" id="UP001204439">
    <property type="component" value="Unassembled WGS sequence"/>
</dbReference>
<evidence type="ECO:0000313" key="2">
    <source>
        <dbReference type="EMBL" id="MDW8550865.1"/>
    </source>
</evidence>
<evidence type="ECO:0000313" key="3">
    <source>
        <dbReference type="Proteomes" id="UP001204439"/>
    </source>
</evidence>
<proteinExistence type="predicted"/>
<gene>
    <name evidence="2" type="ORF">NG800_018200</name>
</gene>
<protein>
    <submittedName>
        <fullName evidence="2">Uncharacterized protein</fullName>
    </submittedName>
</protein>
<feature type="signal peptide" evidence="1">
    <location>
        <begin position="1"/>
        <end position="22"/>
    </location>
</feature>
<dbReference type="RefSeq" id="WP_131797781.1">
    <property type="nucleotide sequence ID" value="NZ_JAMXLT020000048.1"/>
</dbReference>